<accession>A0A4V2JWH6</accession>
<feature type="transmembrane region" description="Helical" evidence="1">
    <location>
        <begin position="312"/>
        <end position="333"/>
    </location>
</feature>
<comment type="caution">
    <text evidence="3">The sequence shown here is derived from an EMBL/GenBank/DDBJ whole genome shotgun (WGS) entry which is preliminary data.</text>
</comment>
<keyword evidence="2" id="KW-0732">Signal</keyword>
<keyword evidence="1" id="KW-1133">Transmembrane helix</keyword>
<keyword evidence="1" id="KW-0472">Membrane</keyword>
<dbReference type="Proteomes" id="UP000293045">
    <property type="component" value="Unassembled WGS sequence"/>
</dbReference>
<name>A0A4V2JWH6_9MICR</name>
<keyword evidence="1" id="KW-0812">Transmembrane</keyword>
<feature type="chain" id="PRO_5020495184" evidence="2">
    <location>
        <begin position="21"/>
        <end position="581"/>
    </location>
</feature>
<feature type="signal peptide" evidence="2">
    <location>
        <begin position="1"/>
        <end position="20"/>
    </location>
</feature>
<evidence type="ECO:0000313" key="4">
    <source>
        <dbReference type="Proteomes" id="UP000293045"/>
    </source>
</evidence>
<feature type="transmembrane region" description="Helical" evidence="1">
    <location>
        <begin position="376"/>
        <end position="396"/>
    </location>
</feature>
<feature type="transmembrane region" description="Helical" evidence="1">
    <location>
        <begin position="416"/>
        <end position="433"/>
    </location>
</feature>
<dbReference type="VEuPathDB" id="MicrosporidiaDB:CWI36_0224p0020"/>
<sequence length="581" mass="69749">MFIFRYYISVSFLLYKCCHGANIYESFDTMDLLQPTFSHDVTETDIKNCKGSNLNKSHKRKPHSDFIFGVSKSSKSLLRKTRRNIHSPGVLRNYTTVIPLNYVFKDLDPVNIHSLYLISMYELKFDYQLDILKQSFKEKLTSRFSFEYLNIKDDPREVYENTDILNIRKCYLSINKLYRFFLLTDNDSFPLYNENIGISKISSQYSDNYFDKNVFEKINFEINREIINLYCNENEYVEFQSKIDYFVQTELNFMKNIKSKGIFSSDMEYMYSNDFMKYWKDSIREIFKNKDNYIYIILPEFLSFEIKLLENLSIVSLAVGNYFLSIFYLKFLLLDPKIKLIKSQYMCNTYRKRICAFSNEECRFFLKNKILLKEKFLKLLEIFGFSVNINLLYSIFFLAEKIIYHNLIIRKFDSSYLSSYHILCIFNTVIFQMDENTIKNMLLNRSYLIEIVSIYQKNIYRKSTPVNSAKLNPLLEKNIILLITKVLKYLLDIQLSDHKVCWEKEKEKICYEINCIEDATINMKKYVDLISRKNLNPKSFQISEIMLLLLCLKYRIFKYKFGIEGYMNNLQYFQTYFLKCK</sequence>
<dbReference type="EMBL" id="PIXR01000250">
    <property type="protein sequence ID" value="TBU07922.1"/>
    <property type="molecule type" value="Genomic_DNA"/>
</dbReference>
<dbReference type="AlphaFoldDB" id="A0A4V2JWH6"/>
<evidence type="ECO:0000256" key="1">
    <source>
        <dbReference type="SAM" id="Phobius"/>
    </source>
</evidence>
<gene>
    <name evidence="3" type="ORF">CWI39_0250p0020</name>
</gene>
<evidence type="ECO:0000256" key="2">
    <source>
        <dbReference type="SAM" id="SignalP"/>
    </source>
</evidence>
<protein>
    <submittedName>
        <fullName evidence="3">Uncharacterized protein</fullName>
    </submittedName>
</protein>
<dbReference type="VEuPathDB" id="MicrosporidiaDB:CWI39_0250p0020"/>
<evidence type="ECO:0000313" key="3">
    <source>
        <dbReference type="EMBL" id="TBU07922.1"/>
    </source>
</evidence>
<proteinExistence type="predicted"/>
<reference evidence="3 4" key="1">
    <citation type="submission" date="2017-12" db="EMBL/GenBank/DDBJ databases">
        <authorList>
            <person name="Pombert J.-F."/>
            <person name="Haag K.L."/>
            <person name="Ebert D."/>
        </authorList>
    </citation>
    <scope>NUCLEOTIDE SEQUENCE [LARGE SCALE GENOMIC DNA]</scope>
    <source>
        <strain evidence="3">IL-BN-2</strain>
    </source>
</reference>
<organism evidence="3 4">
    <name type="scientific">Hamiltosporidium magnivora</name>
    <dbReference type="NCBI Taxonomy" id="148818"/>
    <lineage>
        <taxon>Eukaryota</taxon>
        <taxon>Fungi</taxon>
        <taxon>Fungi incertae sedis</taxon>
        <taxon>Microsporidia</taxon>
        <taxon>Dubosqiidae</taxon>
        <taxon>Hamiltosporidium</taxon>
    </lineage>
</organism>
<dbReference type="VEuPathDB" id="MicrosporidiaDB:CWI36_0224p0030"/>